<evidence type="ECO:0000313" key="4">
    <source>
        <dbReference type="Proteomes" id="UP000270296"/>
    </source>
</evidence>
<dbReference type="Pfam" id="PF07092">
    <property type="entry name" value="TMEM106"/>
    <property type="match status" value="1"/>
</dbReference>
<evidence type="ECO:0000313" key="5">
    <source>
        <dbReference type="WBParaSite" id="SBAD_0000354201-mRNA-1"/>
    </source>
</evidence>
<dbReference type="PANTHER" id="PTHR28556">
    <property type="entry name" value="TRANSMEMBRANE PROTEIN 106B"/>
    <property type="match status" value="1"/>
</dbReference>
<dbReference type="OrthoDB" id="508875at2759"/>
<name>A0A183IID8_9BILA</name>
<reference evidence="5" key="1">
    <citation type="submission" date="2016-06" db="UniProtKB">
        <authorList>
            <consortium name="WormBaseParasite"/>
        </authorList>
    </citation>
    <scope>IDENTIFICATION</scope>
</reference>
<dbReference type="WBParaSite" id="SBAD_0000354201-mRNA-1">
    <property type="protein sequence ID" value="SBAD_0000354201-mRNA-1"/>
    <property type="gene ID" value="SBAD_0000354201"/>
</dbReference>
<protein>
    <submittedName>
        <fullName evidence="5">LEA_2 domain-containing protein</fullName>
    </submittedName>
</protein>
<dbReference type="InterPro" id="IPR009790">
    <property type="entry name" value="TMEM106"/>
</dbReference>
<reference evidence="3 4" key="2">
    <citation type="submission" date="2018-11" db="EMBL/GenBank/DDBJ databases">
        <authorList>
            <consortium name="Pathogen Informatics"/>
        </authorList>
    </citation>
    <scope>NUCLEOTIDE SEQUENCE [LARGE SCALE GENOMIC DNA]</scope>
</reference>
<keyword evidence="1" id="KW-0472">Membrane</keyword>
<dbReference type="Proteomes" id="UP000270296">
    <property type="component" value="Unassembled WGS sequence"/>
</dbReference>
<dbReference type="InterPro" id="IPR048509">
    <property type="entry name" value="TMEM106_C"/>
</dbReference>
<feature type="domain" description="Transmembrane protein 106 C-terminal" evidence="2">
    <location>
        <begin position="94"/>
        <end position="233"/>
    </location>
</feature>
<accession>A0A183IID8</accession>
<proteinExistence type="predicted"/>
<sequence>MDVVELTPRGPKAPPITASIKKADVKERLQTAAALDIQEQKYIIMNTLECESELVALIPASDRRLNPRRTWLWVLGTFTVCLLVSVLILFFLVPRGINVSSNNPPVVNVSVVNYQPGLALYIQFLTSVNVSNENFFGVDMVNGTCSVTKVMFPDRNEVVGRGFNRSIVSIPMQSSAYEIRFNNTVKITDWTLTVCELPFGFVRLFFQFTLTFRYLFSHTEQASAESAQLVCCSPTGYC</sequence>
<evidence type="ECO:0000259" key="2">
    <source>
        <dbReference type="Pfam" id="PF07092"/>
    </source>
</evidence>
<organism evidence="5">
    <name type="scientific">Soboliphyme baturini</name>
    <dbReference type="NCBI Taxonomy" id="241478"/>
    <lineage>
        <taxon>Eukaryota</taxon>
        <taxon>Metazoa</taxon>
        <taxon>Ecdysozoa</taxon>
        <taxon>Nematoda</taxon>
        <taxon>Enoplea</taxon>
        <taxon>Dorylaimia</taxon>
        <taxon>Dioctophymatida</taxon>
        <taxon>Dioctophymatoidea</taxon>
        <taxon>Soboliphymatidae</taxon>
        <taxon>Soboliphyme</taxon>
    </lineage>
</organism>
<dbReference type="EMBL" id="UZAM01007717">
    <property type="protein sequence ID" value="VDP00973.1"/>
    <property type="molecule type" value="Genomic_DNA"/>
</dbReference>
<dbReference type="PANTHER" id="PTHR28556:SF4">
    <property type="entry name" value="TRANSMEMBRANE PROTEIN 106A"/>
    <property type="match status" value="1"/>
</dbReference>
<keyword evidence="1" id="KW-1133">Transmembrane helix</keyword>
<feature type="transmembrane region" description="Helical" evidence="1">
    <location>
        <begin position="71"/>
        <end position="93"/>
    </location>
</feature>
<keyword evidence="1" id="KW-0812">Transmembrane</keyword>
<evidence type="ECO:0000313" key="3">
    <source>
        <dbReference type="EMBL" id="VDP00973.1"/>
    </source>
</evidence>
<gene>
    <name evidence="3" type="ORF">SBAD_LOCUS3383</name>
</gene>
<evidence type="ECO:0000256" key="1">
    <source>
        <dbReference type="SAM" id="Phobius"/>
    </source>
</evidence>
<keyword evidence="4" id="KW-1185">Reference proteome</keyword>
<dbReference type="AlphaFoldDB" id="A0A183IID8"/>